<dbReference type="AlphaFoldDB" id="A0A7K1GLW2"/>
<protein>
    <submittedName>
        <fullName evidence="2">AraC family transcriptional regulator</fullName>
    </submittedName>
</protein>
<feature type="domain" description="AraC effector-binding" evidence="1">
    <location>
        <begin position="1"/>
        <end position="152"/>
    </location>
</feature>
<dbReference type="InterPro" id="IPR053182">
    <property type="entry name" value="YobU-like_regulator"/>
</dbReference>
<accession>A0A7K1GLW2</accession>
<dbReference type="RefSeq" id="WP_155035784.1">
    <property type="nucleotide sequence ID" value="NZ_JAYMMG010000004.1"/>
</dbReference>
<evidence type="ECO:0000313" key="3">
    <source>
        <dbReference type="Proteomes" id="UP000488936"/>
    </source>
</evidence>
<dbReference type="PANTHER" id="PTHR36444">
    <property type="entry name" value="TRANSCRIPTIONAL REGULATOR PROTEIN YOBU-RELATED"/>
    <property type="match status" value="1"/>
</dbReference>
<reference evidence="2 3" key="1">
    <citation type="journal article" date="2006" name="Int. J. Syst. Evol. Microbiol.">
        <title>Myroides pelagicus sp. nov., isolated from seawater in Thailand.</title>
        <authorList>
            <person name="Yoon J."/>
            <person name="Maneerat S."/>
            <person name="Kawai F."/>
            <person name="Yokota A."/>
        </authorList>
    </citation>
    <scope>NUCLEOTIDE SEQUENCE [LARGE SCALE GENOMIC DNA]</scope>
    <source>
        <strain evidence="2 3">SM1T</strain>
    </source>
</reference>
<dbReference type="Gene3D" id="3.20.80.10">
    <property type="entry name" value="Regulatory factor, effector binding domain"/>
    <property type="match status" value="1"/>
</dbReference>
<dbReference type="Proteomes" id="UP000488936">
    <property type="component" value="Unassembled WGS sequence"/>
</dbReference>
<comment type="caution">
    <text evidence="2">The sequence shown here is derived from an EMBL/GenBank/DDBJ whole genome shotgun (WGS) entry which is preliminary data.</text>
</comment>
<gene>
    <name evidence="2" type="ORF">GJV77_07635</name>
</gene>
<sequence>MNKTKLPSFYIIGLTVRTSNVNNQAACDIPQLWRRFMQDNLVTEIPNKVSDEVLCMYTDYEGDHTMPYTTLLGCKVINLDEVPDGMVGKFIPACEYVKFTATGDISKDLVINKWYEIWNTELPRTFTHDFEVYGEKAIDPTDSTVEIYIAVD</sequence>
<dbReference type="InterPro" id="IPR029441">
    <property type="entry name" value="Cass2"/>
</dbReference>
<dbReference type="InterPro" id="IPR011256">
    <property type="entry name" value="Reg_factor_effector_dom_sf"/>
</dbReference>
<dbReference type="InterPro" id="IPR010499">
    <property type="entry name" value="AraC_E-bd"/>
</dbReference>
<organism evidence="2 3">
    <name type="scientific">Myroides pelagicus</name>
    <dbReference type="NCBI Taxonomy" id="270914"/>
    <lineage>
        <taxon>Bacteria</taxon>
        <taxon>Pseudomonadati</taxon>
        <taxon>Bacteroidota</taxon>
        <taxon>Flavobacteriia</taxon>
        <taxon>Flavobacteriales</taxon>
        <taxon>Flavobacteriaceae</taxon>
        <taxon>Myroides</taxon>
    </lineage>
</organism>
<dbReference type="SMART" id="SM00871">
    <property type="entry name" value="AraC_E_bind"/>
    <property type="match status" value="1"/>
</dbReference>
<name>A0A7K1GLW2_9FLAO</name>
<proteinExistence type="predicted"/>
<dbReference type="EMBL" id="WMJY01000014">
    <property type="protein sequence ID" value="MTH29788.1"/>
    <property type="molecule type" value="Genomic_DNA"/>
</dbReference>
<evidence type="ECO:0000313" key="2">
    <source>
        <dbReference type="EMBL" id="MTH29788.1"/>
    </source>
</evidence>
<keyword evidence="3" id="KW-1185">Reference proteome</keyword>
<dbReference type="SUPFAM" id="SSF55136">
    <property type="entry name" value="Probable bacterial effector-binding domain"/>
    <property type="match status" value="1"/>
</dbReference>
<evidence type="ECO:0000259" key="1">
    <source>
        <dbReference type="SMART" id="SM00871"/>
    </source>
</evidence>
<dbReference type="PANTHER" id="PTHR36444:SF2">
    <property type="entry name" value="TRANSCRIPTIONAL REGULATOR PROTEIN YOBU-RELATED"/>
    <property type="match status" value="1"/>
</dbReference>
<dbReference type="Pfam" id="PF14526">
    <property type="entry name" value="Cass2"/>
    <property type="match status" value="1"/>
</dbReference>
<dbReference type="OrthoDB" id="9801008at2"/>